<sequence length="156" mass="16387">MATLPSCDLAPGQERSWQLGPRDHSGAAPESESGSLEPPEPPPGFEGVDFDAKEIGDGSKEARKRAHKAVLKHFESLLNTETVEGPGEARTLRVWMKEAERRAKPLPGSTTAEAEGLSSERPGRGKSKAVGEGSEQDSKGGKSKGKGGKGGKGKDK</sequence>
<feature type="region of interest" description="Disordered" evidence="1">
    <location>
        <begin position="100"/>
        <end position="156"/>
    </location>
</feature>
<accession>A0A813E247</accession>
<organism evidence="2 3">
    <name type="scientific">Polarella glacialis</name>
    <name type="common">Dinoflagellate</name>
    <dbReference type="NCBI Taxonomy" id="89957"/>
    <lineage>
        <taxon>Eukaryota</taxon>
        <taxon>Sar</taxon>
        <taxon>Alveolata</taxon>
        <taxon>Dinophyceae</taxon>
        <taxon>Suessiales</taxon>
        <taxon>Suessiaceae</taxon>
        <taxon>Polarella</taxon>
    </lineage>
</organism>
<feature type="region of interest" description="Disordered" evidence="1">
    <location>
        <begin position="1"/>
        <end position="66"/>
    </location>
</feature>
<reference evidence="2" key="1">
    <citation type="submission" date="2021-02" db="EMBL/GenBank/DDBJ databases">
        <authorList>
            <person name="Dougan E. K."/>
            <person name="Rhodes N."/>
            <person name="Thang M."/>
            <person name="Chan C."/>
        </authorList>
    </citation>
    <scope>NUCLEOTIDE SEQUENCE</scope>
</reference>
<dbReference type="AlphaFoldDB" id="A0A813E247"/>
<name>A0A813E247_POLGL</name>
<protein>
    <submittedName>
        <fullName evidence="2">Uncharacterized protein</fullName>
    </submittedName>
</protein>
<feature type="compositionally biased region" description="Low complexity" evidence="1">
    <location>
        <begin position="26"/>
        <end position="37"/>
    </location>
</feature>
<feature type="compositionally biased region" description="Basic residues" evidence="1">
    <location>
        <begin position="141"/>
        <end position="156"/>
    </location>
</feature>
<evidence type="ECO:0000313" key="3">
    <source>
        <dbReference type="Proteomes" id="UP000654075"/>
    </source>
</evidence>
<dbReference type="Proteomes" id="UP000654075">
    <property type="component" value="Unassembled WGS sequence"/>
</dbReference>
<feature type="compositionally biased region" description="Basic and acidic residues" evidence="1">
    <location>
        <begin position="50"/>
        <end position="61"/>
    </location>
</feature>
<dbReference type="EMBL" id="CAJNNV010006674">
    <property type="protein sequence ID" value="CAE8593922.1"/>
    <property type="molecule type" value="Genomic_DNA"/>
</dbReference>
<keyword evidence="3" id="KW-1185">Reference proteome</keyword>
<evidence type="ECO:0000313" key="2">
    <source>
        <dbReference type="EMBL" id="CAE8593922.1"/>
    </source>
</evidence>
<evidence type="ECO:0000256" key="1">
    <source>
        <dbReference type="SAM" id="MobiDB-lite"/>
    </source>
</evidence>
<dbReference type="OrthoDB" id="447290at2759"/>
<gene>
    <name evidence="2" type="ORF">PGLA1383_LOCUS12504</name>
</gene>
<feature type="non-terminal residue" evidence="2">
    <location>
        <position position="1"/>
    </location>
</feature>
<proteinExistence type="predicted"/>
<comment type="caution">
    <text evidence="2">The sequence shown here is derived from an EMBL/GenBank/DDBJ whole genome shotgun (WGS) entry which is preliminary data.</text>
</comment>